<keyword evidence="1" id="KW-0812">Transmembrane</keyword>
<dbReference type="KEGG" id="vin:AKJ08_0813"/>
<keyword evidence="1" id="KW-1133">Transmembrane helix</keyword>
<dbReference type="STRING" id="1391653.AKJ08_0813"/>
<dbReference type="CDD" id="cd01610">
    <property type="entry name" value="PAP2_like"/>
    <property type="match status" value="1"/>
</dbReference>
<feature type="transmembrane region" description="Helical" evidence="1">
    <location>
        <begin position="186"/>
        <end position="208"/>
    </location>
</feature>
<dbReference type="RefSeq" id="WP_050724875.1">
    <property type="nucleotide sequence ID" value="NZ_CP012332.1"/>
</dbReference>
<sequence>MPGARTSGDSAAGRSPYQLDLAWDLPIFGAAGAAWLVPNFYKSKLIEPTCPCDSSSLSGFERLAIGHRSALAGTASDWGAGLMLSAPFLLDALDVAHTGGGAGDFASDAAVMLQAIVVNGAVNELFKVGVQRPRPWAYGLAANDPGLSSPDSYTSFYSGHTSAAFAAGMSYAYTYALRHPDSPMRYVVFGGALLGGSAVGALRVATSAHFPSDVIVGAVAGTAIGLGIPWLHQRTDTARLSVAPLPGGAAASLTLELP</sequence>
<evidence type="ECO:0000259" key="2">
    <source>
        <dbReference type="SMART" id="SM00014"/>
    </source>
</evidence>
<protein>
    <submittedName>
        <fullName evidence="3">Phosphoesterase PA-phosphatase related protein</fullName>
    </submittedName>
</protein>
<evidence type="ECO:0000256" key="1">
    <source>
        <dbReference type="SAM" id="Phobius"/>
    </source>
</evidence>
<feature type="transmembrane region" description="Helical" evidence="1">
    <location>
        <begin position="214"/>
        <end position="231"/>
    </location>
</feature>
<dbReference type="Pfam" id="PF01569">
    <property type="entry name" value="PAP2"/>
    <property type="match status" value="1"/>
</dbReference>
<dbReference type="Gene3D" id="1.20.144.10">
    <property type="entry name" value="Phosphatidic acid phosphatase type 2/haloperoxidase"/>
    <property type="match status" value="1"/>
</dbReference>
<name>A0A0K1PAI5_9BACT</name>
<dbReference type="SUPFAM" id="SSF48317">
    <property type="entry name" value="Acid phosphatase/Vanadium-dependent haloperoxidase"/>
    <property type="match status" value="1"/>
</dbReference>
<dbReference type="AlphaFoldDB" id="A0A0K1PAI5"/>
<gene>
    <name evidence="3" type="ORF">AKJ08_0813</name>
</gene>
<dbReference type="InterPro" id="IPR036938">
    <property type="entry name" value="PAP2/HPO_sf"/>
</dbReference>
<keyword evidence="4" id="KW-1185">Reference proteome</keyword>
<proteinExistence type="predicted"/>
<dbReference type="EMBL" id="CP012332">
    <property type="protein sequence ID" value="AKU90426.1"/>
    <property type="molecule type" value="Genomic_DNA"/>
</dbReference>
<evidence type="ECO:0000313" key="3">
    <source>
        <dbReference type="EMBL" id="AKU90426.1"/>
    </source>
</evidence>
<dbReference type="InterPro" id="IPR000326">
    <property type="entry name" value="PAP2/HPO"/>
</dbReference>
<dbReference type="OrthoDB" id="5493667at2"/>
<feature type="domain" description="Phosphatidic acid phosphatase type 2/haloperoxidase" evidence="2">
    <location>
        <begin position="107"/>
        <end position="229"/>
    </location>
</feature>
<dbReference type="Proteomes" id="UP000055590">
    <property type="component" value="Chromosome"/>
</dbReference>
<evidence type="ECO:0000313" key="4">
    <source>
        <dbReference type="Proteomes" id="UP000055590"/>
    </source>
</evidence>
<organism evidence="3 4">
    <name type="scientific">Vulgatibacter incomptus</name>
    <dbReference type="NCBI Taxonomy" id="1391653"/>
    <lineage>
        <taxon>Bacteria</taxon>
        <taxon>Pseudomonadati</taxon>
        <taxon>Myxococcota</taxon>
        <taxon>Myxococcia</taxon>
        <taxon>Myxococcales</taxon>
        <taxon>Cystobacterineae</taxon>
        <taxon>Vulgatibacteraceae</taxon>
        <taxon>Vulgatibacter</taxon>
    </lineage>
</organism>
<keyword evidence="1" id="KW-0472">Membrane</keyword>
<reference evidence="3 4" key="1">
    <citation type="submission" date="2015-08" db="EMBL/GenBank/DDBJ databases">
        <authorList>
            <person name="Babu N.S."/>
            <person name="Beckwith C.J."/>
            <person name="Beseler K.G."/>
            <person name="Brison A."/>
            <person name="Carone J.V."/>
            <person name="Caskin T.P."/>
            <person name="Diamond M."/>
            <person name="Durham M.E."/>
            <person name="Foxe J.M."/>
            <person name="Go M."/>
            <person name="Henderson B.A."/>
            <person name="Jones I.B."/>
            <person name="McGettigan J.A."/>
            <person name="Micheletti S.J."/>
            <person name="Nasrallah M.E."/>
            <person name="Ortiz D."/>
            <person name="Piller C.R."/>
            <person name="Privatt S.R."/>
            <person name="Schneider S.L."/>
            <person name="Sharp S."/>
            <person name="Smith T.C."/>
            <person name="Stanton J.D."/>
            <person name="Ullery H.E."/>
            <person name="Wilson R.J."/>
            <person name="Serrano M.G."/>
            <person name="Buck G."/>
            <person name="Lee V."/>
            <person name="Wang Y."/>
            <person name="Carvalho R."/>
            <person name="Voegtly L."/>
            <person name="Shi R."/>
            <person name="Duckworth R."/>
            <person name="Johnson A."/>
            <person name="Loviza R."/>
            <person name="Walstead R."/>
            <person name="Shah Z."/>
            <person name="Kiflezghi M."/>
            <person name="Wade K."/>
            <person name="Ball S.L."/>
            <person name="Bradley K.W."/>
            <person name="Asai D.J."/>
            <person name="Bowman C.A."/>
            <person name="Russell D.A."/>
            <person name="Pope W.H."/>
            <person name="Jacobs-Sera D."/>
            <person name="Hendrix R.W."/>
            <person name="Hatfull G.F."/>
        </authorList>
    </citation>
    <scope>NUCLEOTIDE SEQUENCE [LARGE SCALE GENOMIC DNA]</scope>
    <source>
        <strain evidence="3 4">DSM 27710</strain>
    </source>
</reference>
<accession>A0A0K1PAI5</accession>
<dbReference type="SMART" id="SM00014">
    <property type="entry name" value="acidPPc"/>
    <property type="match status" value="1"/>
</dbReference>